<name>A0AAE1I1N9_9NEOP</name>
<feature type="non-terminal residue" evidence="1">
    <location>
        <position position="1"/>
    </location>
</feature>
<evidence type="ECO:0000313" key="2">
    <source>
        <dbReference type="Proteomes" id="UP001219518"/>
    </source>
</evidence>
<gene>
    <name evidence="1" type="ORF">KUF71_024911</name>
</gene>
<reference evidence="1" key="2">
    <citation type="journal article" date="2023" name="BMC Genomics">
        <title>Pest status, molecular evolution, and epigenetic factors derived from the genome assembly of Frankliniella fusca, a thysanopteran phytovirus vector.</title>
        <authorList>
            <person name="Catto M.A."/>
            <person name="Labadie P.E."/>
            <person name="Jacobson A.L."/>
            <person name="Kennedy G.G."/>
            <person name="Srinivasan R."/>
            <person name="Hunt B.G."/>
        </authorList>
    </citation>
    <scope>NUCLEOTIDE SEQUENCE</scope>
    <source>
        <strain evidence="1">PL_HMW_Pooled</strain>
    </source>
</reference>
<evidence type="ECO:0000313" key="1">
    <source>
        <dbReference type="EMBL" id="KAK3930999.1"/>
    </source>
</evidence>
<dbReference type="EMBL" id="JAHWGI010001416">
    <property type="protein sequence ID" value="KAK3930999.1"/>
    <property type="molecule type" value="Genomic_DNA"/>
</dbReference>
<reference evidence="1" key="1">
    <citation type="submission" date="2021-07" db="EMBL/GenBank/DDBJ databases">
        <authorList>
            <person name="Catto M.A."/>
            <person name="Jacobson A."/>
            <person name="Kennedy G."/>
            <person name="Labadie P."/>
            <person name="Hunt B.G."/>
            <person name="Srinivasan R."/>
        </authorList>
    </citation>
    <scope>NUCLEOTIDE SEQUENCE</scope>
    <source>
        <strain evidence="1">PL_HMW_Pooled</strain>
        <tissue evidence="1">Head</tissue>
    </source>
</reference>
<accession>A0AAE1I1N9</accession>
<dbReference type="AlphaFoldDB" id="A0AAE1I1N9"/>
<organism evidence="1 2">
    <name type="scientific">Frankliniella fusca</name>
    <dbReference type="NCBI Taxonomy" id="407009"/>
    <lineage>
        <taxon>Eukaryota</taxon>
        <taxon>Metazoa</taxon>
        <taxon>Ecdysozoa</taxon>
        <taxon>Arthropoda</taxon>
        <taxon>Hexapoda</taxon>
        <taxon>Insecta</taxon>
        <taxon>Pterygota</taxon>
        <taxon>Neoptera</taxon>
        <taxon>Paraneoptera</taxon>
        <taxon>Thysanoptera</taxon>
        <taxon>Terebrantia</taxon>
        <taxon>Thripoidea</taxon>
        <taxon>Thripidae</taxon>
        <taxon>Frankliniella</taxon>
    </lineage>
</organism>
<sequence>DDKNLWDHISVDRNEYCILGDPSFLWHFRLNKPVFEVGNDLEDSGLSVREKRPVAHMMLMVLWIMATPDSFRSVALRFAVSKSEVRDHYVLIIKGLKDFAQAYVKWPDQEERDNIIRSCQAISDFPGIVGIMVGYHVSIKGPEEAKAAYTNYKF</sequence>
<dbReference type="Proteomes" id="UP001219518">
    <property type="component" value="Unassembled WGS sequence"/>
</dbReference>
<protein>
    <submittedName>
        <fullName evidence="1">Protein ANTAGONIST OF LIKE HETEROCHROMATIN PROTEIN 1</fullName>
    </submittedName>
</protein>
<comment type="caution">
    <text evidence="1">The sequence shown here is derived from an EMBL/GenBank/DDBJ whole genome shotgun (WGS) entry which is preliminary data.</text>
</comment>
<proteinExistence type="predicted"/>
<keyword evidence="2" id="KW-1185">Reference proteome</keyword>